<gene>
    <name evidence="2" type="ORF">MM415A00551_0014</name>
    <name evidence="1" type="ORF">MM415B01325_0005</name>
</gene>
<evidence type="ECO:0000313" key="1">
    <source>
        <dbReference type="EMBL" id="QJA59214.1"/>
    </source>
</evidence>
<reference evidence="2" key="1">
    <citation type="submission" date="2020-03" db="EMBL/GenBank/DDBJ databases">
        <title>The deep terrestrial virosphere.</title>
        <authorList>
            <person name="Holmfeldt K."/>
            <person name="Nilsson E."/>
            <person name="Simone D."/>
            <person name="Lopez-Fernandez M."/>
            <person name="Wu X."/>
            <person name="de Brujin I."/>
            <person name="Lundin D."/>
            <person name="Andersson A."/>
            <person name="Bertilsson S."/>
            <person name="Dopson M."/>
        </authorList>
    </citation>
    <scope>NUCLEOTIDE SEQUENCE</scope>
    <source>
        <strain evidence="2">MM415A00551</strain>
        <strain evidence="1">MM415B01325</strain>
    </source>
</reference>
<dbReference type="EMBL" id="MT141360">
    <property type="protein sequence ID" value="QJA59214.1"/>
    <property type="molecule type" value="Genomic_DNA"/>
</dbReference>
<protein>
    <submittedName>
        <fullName evidence="2">Uncharacterized protein</fullName>
    </submittedName>
</protein>
<accession>A0A6M3KHB4</accession>
<dbReference type="EMBL" id="MT142456">
    <property type="protein sequence ID" value="QJA81353.1"/>
    <property type="molecule type" value="Genomic_DNA"/>
</dbReference>
<sequence>MIMCGYDGEGKVFIQILSTIDGKPANTMVAMVPETAFKVAEGIRKAAAEAIEWGKGNERNSPNPN</sequence>
<dbReference type="AlphaFoldDB" id="A0A6M3KHB4"/>
<evidence type="ECO:0000313" key="2">
    <source>
        <dbReference type="EMBL" id="QJA81353.1"/>
    </source>
</evidence>
<proteinExistence type="predicted"/>
<organism evidence="2">
    <name type="scientific">viral metagenome</name>
    <dbReference type="NCBI Taxonomy" id="1070528"/>
    <lineage>
        <taxon>unclassified sequences</taxon>
        <taxon>metagenomes</taxon>
        <taxon>organismal metagenomes</taxon>
    </lineage>
</organism>
<name>A0A6M3KHB4_9ZZZZ</name>